<proteinExistence type="predicted"/>
<feature type="region of interest" description="Disordered" evidence="1">
    <location>
        <begin position="34"/>
        <end position="82"/>
    </location>
</feature>
<name>A0AAV2QQE8_MEGNR</name>
<feature type="compositionally biased region" description="Basic residues" evidence="1">
    <location>
        <begin position="66"/>
        <end position="76"/>
    </location>
</feature>
<dbReference type="AlphaFoldDB" id="A0AAV2QQE8"/>
<feature type="compositionally biased region" description="Polar residues" evidence="1">
    <location>
        <begin position="34"/>
        <end position="48"/>
    </location>
</feature>
<comment type="caution">
    <text evidence="3">The sequence shown here is derived from an EMBL/GenBank/DDBJ whole genome shotgun (WGS) entry which is preliminary data.</text>
</comment>
<evidence type="ECO:0000313" key="3">
    <source>
        <dbReference type="EMBL" id="CAL4096133.1"/>
    </source>
</evidence>
<feature type="non-terminal residue" evidence="3">
    <location>
        <position position="129"/>
    </location>
</feature>
<keyword evidence="2" id="KW-0732">Signal</keyword>
<dbReference type="EMBL" id="CAXKWB010009803">
    <property type="protein sequence ID" value="CAL4096133.1"/>
    <property type="molecule type" value="Genomic_DNA"/>
</dbReference>
<feature type="chain" id="PRO_5043853272" evidence="2">
    <location>
        <begin position="26"/>
        <end position="129"/>
    </location>
</feature>
<sequence>MWNIRSPWFVLISTCVLLSIHLCSSFLQNRENRNTPANRSGGNFSNPSRGFIAKGGSRGNSSFNPRRAHRNKKFKLDKKDISLTNHTAQQAYNAHDTTYSFNSSAFSPRHHSDQTLSGGFFLDEFEAVT</sequence>
<gene>
    <name evidence="3" type="ORF">MNOR_LOCUS15577</name>
</gene>
<keyword evidence="4" id="KW-1185">Reference proteome</keyword>
<protein>
    <submittedName>
        <fullName evidence="3">Uncharacterized protein</fullName>
    </submittedName>
</protein>
<evidence type="ECO:0000313" key="4">
    <source>
        <dbReference type="Proteomes" id="UP001497623"/>
    </source>
</evidence>
<evidence type="ECO:0000256" key="1">
    <source>
        <dbReference type="SAM" id="MobiDB-lite"/>
    </source>
</evidence>
<feature type="signal peptide" evidence="2">
    <location>
        <begin position="1"/>
        <end position="25"/>
    </location>
</feature>
<accession>A0AAV2QQE8</accession>
<dbReference type="Proteomes" id="UP001497623">
    <property type="component" value="Unassembled WGS sequence"/>
</dbReference>
<reference evidence="3 4" key="1">
    <citation type="submission" date="2024-05" db="EMBL/GenBank/DDBJ databases">
        <authorList>
            <person name="Wallberg A."/>
        </authorList>
    </citation>
    <scope>NUCLEOTIDE SEQUENCE [LARGE SCALE GENOMIC DNA]</scope>
</reference>
<organism evidence="3 4">
    <name type="scientific">Meganyctiphanes norvegica</name>
    <name type="common">Northern krill</name>
    <name type="synonym">Thysanopoda norvegica</name>
    <dbReference type="NCBI Taxonomy" id="48144"/>
    <lineage>
        <taxon>Eukaryota</taxon>
        <taxon>Metazoa</taxon>
        <taxon>Ecdysozoa</taxon>
        <taxon>Arthropoda</taxon>
        <taxon>Crustacea</taxon>
        <taxon>Multicrustacea</taxon>
        <taxon>Malacostraca</taxon>
        <taxon>Eumalacostraca</taxon>
        <taxon>Eucarida</taxon>
        <taxon>Euphausiacea</taxon>
        <taxon>Euphausiidae</taxon>
        <taxon>Meganyctiphanes</taxon>
    </lineage>
</organism>
<evidence type="ECO:0000256" key="2">
    <source>
        <dbReference type="SAM" id="SignalP"/>
    </source>
</evidence>